<dbReference type="Proteomes" id="UP000504615">
    <property type="component" value="Unplaced"/>
</dbReference>
<feature type="coiled-coil region" evidence="1">
    <location>
        <begin position="204"/>
        <end position="238"/>
    </location>
</feature>
<feature type="coiled-coil region" evidence="1">
    <location>
        <begin position="3399"/>
        <end position="3426"/>
    </location>
</feature>
<dbReference type="PANTHER" id="PTHR23159:SF31">
    <property type="entry name" value="CENTROSOME-ASSOCIATED PROTEIN CEP250 ISOFORM X1"/>
    <property type="match status" value="1"/>
</dbReference>
<evidence type="ECO:0000256" key="2">
    <source>
        <dbReference type="SAM" id="MobiDB-lite"/>
    </source>
</evidence>
<feature type="coiled-coil region" evidence="1">
    <location>
        <begin position="3142"/>
        <end position="3336"/>
    </location>
</feature>
<name>A0A8N1S984_9HYME</name>
<feature type="coiled-coil region" evidence="1">
    <location>
        <begin position="1930"/>
        <end position="2200"/>
    </location>
</feature>
<feature type="signal peptide" evidence="3">
    <location>
        <begin position="1"/>
        <end position="18"/>
    </location>
</feature>
<dbReference type="OrthoDB" id="2441647at2759"/>
<feature type="coiled-coil region" evidence="1">
    <location>
        <begin position="1246"/>
        <end position="1660"/>
    </location>
</feature>
<keyword evidence="3" id="KW-0732">Signal</keyword>
<evidence type="ECO:0000256" key="3">
    <source>
        <dbReference type="SAM" id="SignalP"/>
    </source>
</evidence>
<feature type="coiled-coil region" evidence="1">
    <location>
        <begin position="139"/>
        <end position="180"/>
    </location>
</feature>
<feature type="coiled-coil region" evidence="1">
    <location>
        <begin position="841"/>
        <end position="1089"/>
    </location>
</feature>
<evidence type="ECO:0000256" key="1">
    <source>
        <dbReference type="SAM" id="Coils"/>
    </source>
</evidence>
<feature type="coiled-coil region" evidence="1">
    <location>
        <begin position="1693"/>
        <end position="1762"/>
    </location>
</feature>
<keyword evidence="4" id="KW-1185">Reference proteome</keyword>
<proteinExistence type="predicted"/>
<accession>A0A8N1S984</accession>
<protein>
    <submittedName>
        <fullName evidence="5">Golgin subfamily B member 1-like isoform X1</fullName>
    </submittedName>
</protein>
<evidence type="ECO:0000313" key="5">
    <source>
        <dbReference type="RefSeq" id="XP_025075429.1"/>
    </source>
</evidence>
<feature type="coiled-coil region" evidence="1">
    <location>
        <begin position="289"/>
        <end position="323"/>
    </location>
</feature>
<feature type="coiled-coil region" evidence="1">
    <location>
        <begin position="1791"/>
        <end position="1825"/>
    </location>
</feature>
<keyword evidence="1" id="KW-0175">Coiled coil</keyword>
<dbReference type="PANTHER" id="PTHR23159">
    <property type="entry name" value="CENTROSOMAL PROTEIN 2"/>
    <property type="match status" value="1"/>
</dbReference>
<feature type="chain" id="PRO_5035480488" evidence="3">
    <location>
        <begin position="19"/>
        <end position="3568"/>
    </location>
</feature>
<feature type="coiled-coil region" evidence="1">
    <location>
        <begin position="1849"/>
        <end position="1890"/>
    </location>
</feature>
<feature type="coiled-coil region" evidence="1">
    <location>
        <begin position="2658"/>
        <end position="2911"/>
    </location>
</feature>
<feature type="region of interest" description="Disordered" evidence="2">
    <location>
        <begin position="2461"/>
        <end position="2490"/>
    </location>
</feature>
<gene>
    <name evidence="5" type="primary">LOC105432244</name>
</gene>
<dbReference type="GeneID" id="105432244"/>
<feature type="coiled-coil region" evidence="1">
    <location>
        <begin position="2298"/>
        <end position="2454"/>
    </location>
</feature>
<reference evidence="5" key="1">
    <citation type="submission" date="2025-08" db="UniProtKB">
        <authorList>
            <consortium name="RefSeq"/>
        </authorList>
    </citation>
    <scope>IDENTIFICATION</scope>
</reference>
<dbReference type="RefSeq" id="XP_025075429.1">
    <property type="nucleotide sequence ID" value="XM_025219644.1"/>
</dbReference>
<feature type="coiled-coil region" evidence="1">
    <location>
        <begin position="2940"/>
        <end position="3036"/>
    </location>
</feature>
<evidence type="ECO:0000313" key="4">
    <source>
        <dbReference type="Proteomes" id="UP000504615"/>
    </source>
</evidence>
<feature type="compositionally biased region" description="Basic and acidic residues" evidence="2">
    <location>
        <begin position="2464"/>
        <end position="2473"/>
    </location>
</feature>
<feature type="region of interest" description="Disordered" evidence="2">
    <location>
        <begin position="815"/>
        <end position="834"/>
    </location>
</feature>
<organism evidence="4 5">
    <name type="scientific">Pogonomyrmex barbatus</name>
    <name type="common">red harvester ant</name>
    <dbReference type="NCBI Taxonomy" id="144034"/>
    <lineage>
        <taxon>Eukaryota</taxon>
        <taxon>Metazoa</taxon>
        <taxon>Ecdysozoa</taxon>
        <taxon>Arthropoda</taxon>
        <taxon>Hexapoda</taxon>
        <taxon>Insecta</taxon>
        <taxon>Pterygota</taxon>
        <taxon>Neoptera</taxon>
        <taxon>Endopterygota</taxon>
        <taxon>Hymenoptera</taxon>
        <taxon>Apocrita</taxon>
        <taxon>Aculeata</taxon>
        <taxon>Formicoidea</taxon>
        <taxon>Formicidae</taxon>
        <taxon>Myrmicinae</taxon>
        <taxon>Pogonomyrmex</taxon>
    </lineage>
</organism>
<feature type="region of interest" description="Disordered" evidence="2">
    <location>
        <begin position="80"/>
        <end position="108"/>
    </location>
</feature>
<feature type="coiled-coil region" evidence="1">
    <location>
        <begin position="1113"/>
        <end position="1206"/>
    </location>
</feature>
<sequence length="3568" mass="413086">MQWFVLLLFVQCIMWSASEKSSDAMEGGPPEAVVHTKETCEQNKNQLESLKEIMMRNQQSLKRKEEEVQEYARRLSKIKSRAKLSRRSKEEASSSNTTHLHKTESTAKDIADDTIDDISQAKTPKAKSSLLQRKLAENRKVFEQRSKELTKTKREVEEKVEAIRQQLDETDLAAAEYKDQLAITPIRPLVITSDVMSPIQIQDIQEKEKKITELNNKIIELEATILDLRENLKEKDSVIDSKTKAVTLMSADLSKKGKTTLDTLEDTKDEMRIMQENFVLIETSLKNKNSSLLEQLQERDNRLSELERTVNRFEEQLKKQKIAESASADFSRSTMDTLAETKDAMKSMQENFVLVESSLKLKNDNLLQQLEEYEIKLAEAKERIFQLESGAGIVTTPAVEDLQFRIEKLEQNNRQLLDEKYKLQKNIAELQDKIIASKSVHGNDAIIEKDNRISELENLIEELKESNKLLEEESKAELQKQVVELSSKNEEQSNKIIDLEKQVHELEAERNDIAARLSTEQAVPKADIVIKLTKELEDLNKSMIKLKAQHRSKVKNLQKQLENFKMISDTNAELVRLGNQVALLEEEKGNLQLNLVDFDELKASAGDWQERVADLESKVSSQTKEIQMHIDAIATLENQKLDLMQELHTVKQEVVALEAENAESENLRVTAEMKIVELEEQLETAHKEQSDNKFESEYHELLKKLDILTQENSELYNKLNKIEEKGASDTGSTESFEAIQMNDRNDLLKKIEDLEQKNNELTLKLSKLEEKDGSHAGSTESFETINDTDRSELMKKIEQLTQENSDLTIKLNRIEEKGSSDTGSTESFERISEQNDNTTKIELLTQENNELVIKLTKLEERLNQIEGSAQSDISKIDSNLRLQIETLTQQNDDLMEKISKLKIQITDLTDENNRLQNRIEMLTTENTELVINRTKLEERLEVELSHISHMSVQITESTDQINVLRERQQILEKELAQLRKASVEQSINVTSCETDDTKSKLATLEKENAQMIMTISQLEQHINSQVEELNKITKEKEDLDLKLEHMTSSDFSRERLELIDKLEKLNQEKENVAHERQELHEQISMLLQKSSDEISEIRKAEEDACQESQAVIVASLEKELENSKILIVEYQNQIEEMNMKLESMEAELQEKAKRLLEYEASDGKLESLERELKDMFVTAEEWKFKYDEMQEKMQALEQGKTSIEEAFKTLEDGNKELLEVIKEKDVATVTLREHLQGIIGSLETKLQDEVANITAKEHEVTNLKAEIERKDQELHTKYSQLQNGMITIDNLQDELNNYSIKLKENEVALSSSLGEVARLSNIVKEKEEEVHILTSKITEILEQSKPITEFKKILEDLQNKETSYIELQNKHEDILRENNDLLQKIQDISKHDENVKNELFKKEQEIDGLLAAKKDLEAQIEEIKNDKTEAEKRILELQTILDNQTTYVEKIQSELTDEYKQMERLKIKHMEDMAMLNRRLEDVIEELVEKTQENEAIKVELEQKKELLGKNITEDVKTVLESKVEDLEQKLSESESKLQAQSEKMKKIVATFNKKKIACQELEARVAELEEKWTTEKDEKEVKNKQIQEVEISMREKDNKIRDLEKELLQAKNDILTNSEKFEKESSSLKEKIMVLMEHISEMDEEVEKQRAEIERISLEVIAEKTAKENIAKEYELYKQTTSKEDEQKQTILDEVKEEARELSVRMQVMETEYVEQLATIKNLMAENGLLLSKQRQIDEKLENAEKKSEERRVLIEELQKEIASMTVTAQVPEQSVREDDTRIAQHCDHSEQCQNLMQALEARLQERQAEIENLNNELANSYGNIVLLHDESQRYNDMMMQTAQERFNQSLVDQTNTLQQEIDSLKTEKAMSEQRVSELEGELEKYKYKDMECKVEIPDTTDIPTENQQQQRLEDASQLLEAQIFDTAIASDKEEIERLQSLLNEKQSQCSEHMKQIDLLLNNIEEEKLLVQKLHNQFDDSQNELKKIEKLLSEKNAQVDSLNIELNNVTYQMNELKTLQEQYHIAKAESERLQQLVTDKNTQMDLLITELNTVNQRIQQYANVEEDLKTEISLKDTEINAIKTELTSMKETVKALTIERDQQIESYKLQINNLQTEAKIISDHDLIQEWKQRISTTTTERDLLQLQVNDLTRSLEELKESLMSQRNLQAELENALRERDQAQILIANLTQALDDLKQESKIREDISKQSSSAEKSIVQEELKVLTVIEKSTSQQEHVQTTQTPIEKEGQQDIQLDIGWDNSSENFNVDEESWGWNAENAQAAVSTQLLSTMTLSAEMQLRAKVEDLQNKIKDLEMQNARIAEENKAAQVKSGKLVKKLKEYKVQIEGLQQQLKTQKQADSFFDLDTAIEEELKAQIASLEKALNEIKDEKKNIIAEKEALLKRLDVVVSANERYMEMKERQDMEIEVLRIQNKELNNKVQSLEWRLQENVTDIENVTVLSQNEDHEVDKSTTHNQSQKRSAESSDDLEVISKKYKEEIDDLKDELEALAAENEQLQHFLEEQKATMANLESKGNSNIDELMEKLDTLNNQNAQLESALNKSKEEYNVLRKQYEQSLINASDQVTAMQQASDLLKAEYATKIDKYETEISHLQKVVEEKEILESKINTLMRSEENLSAVNASLMEVTELLNARVQEVADLKQELQVQYVERQQAEAALQTEIQNLTKELDEKKQDLDTLKQAFSDKEHELVQQETVNAIVSEATEKLIQKHAIEIEEKDKELHDLTEKLIALQSTADEYNLKLQDYMEKLEMQQQQIAYLKEDLTERNSIIGTIQADMNLMSEKLREKQQELIQYEEEKTKLTAEVERCLTDIQHLQNQLNATETTSTVDLQEYTSRIHSLEQEIQVLKSAKESFLLQYNREAEIYQTQLASHKEQINALKRDLQEKTEQLHYVSAQLCAKENDLEGIRAMMSDKDSLLEIRNQELNDKQAELGRLRNQLSSQMSDSLPVAGISHDDDAELQSVISELKAQMEVKQQELEHLKYVLSENTYPTIIQQMQDRINCLYNEKATLETSLRATTESLTERQEQVNLLTQRINGQNQEHISKEEVGLLSRDRRRSVHDQEEIVKLQNELHAKQQEINELKYIIAEKDSQLSLQASMEPQSDDFELRETVQRLMGELYGKEQEIQMLKSTITKLQEEGILHLKDYERLSEESRNAIERLTSEKEQIRIDAEEFLNRELQKKESEIDEIKQRLSEENQKLLAELRLKDSDIENLKGQYEQLRTTADDRGNKLRQKENELMHAIDELAEKEKRLAELSITKDTELHNLKVQIHEKELRIEELLALSAEEEKQLDELRQTLTISETEVNRLKELLEQKVSEHELIQHALKKDAPIVIEAASSKSSEIVQPTVDDNRERTSNELDFALYMLHQRDVRCEELTHELMQLLEERDTLQLRLSNAIRVNEELRKVGNVEASPIKDSSSVSHAIIEPIVEQPSPSKSEGPVEIAKEAIDTPIENKDALALKLSQLHSVSHAKDVRLKDERELRHTQQMSLLAHRDVLSTLPPEAAARLVNANYTLSRDVQSQSSVLLNWLWGKSTPKVVHM</sequence>